<sequence>MQSTRLNIRWPDVGEDMFEWYSRGFKHIHAKSDGDMDQSFLFHRVREWRLNMVTRQVKEGYVSGTDVSMDFPFINDDFVGLKNKYGYTQVVNSEASSEAGMAKYGGLAKLCFDEPPSDQTSGGRRDSTIKMEYHDLGENCFCSGSVFVPREGGNEKDDGWIIAFVHVIDAKSFEGKPMAKIRLPQRVPYGFHATFMKKHSPVVI</sequence>
<comment type="caution">
    <text evidence="1">The sequence shown here is derived from an EMBL/GenBank/DDBJ whole genome shotgun (WGS) entry which is preliminary data.</text>
</comment>
<evidence type="ECO:0000313" key="1">
    <source>
        <dbReference type="EMBL" id="KAI4380900.1"/>
    </source>
</evidence>
<dbReference type="EMBL" id="CM042882">
    <property type="protein sequence ID" value="KAI4380900.1"/>
    <property type="molecule type" value="Genomic_DNA"/>
</dbReference>
<protein>
    <submittedName>
        <fullName evidence="1">Uncharacterized protein</fullName>
    </submittedName>
</protein>
<reference evidence="2" key="1">
    <citation type="journal article" date="2023" name="Front. Plant Sci.">
        <title>Chromosomal-level genome assembly of Melastoma candidum provides insights into trichome evolution.</title>
        <authorList>
            <person name="Zhong Y."/>
            <person name="Wu W."/>
            <person name="Sun C."/>
            <person name="Zou P."/>
            <person name="Liu Y."/>
            <person name="Dai S."/>
            <person name="Zhou R."/>
        </authorList>
    </citation>
    <scope>NUCLEOTIDE SEQUENCE [LARGE SCALE GENOMIC DNA]</scope>
</reference>
<keyword evidence="2" id="KW-1185">Reference proteome</keyword>
<name>A0ACB9RQC5_9MYRT</name>
<proteinExistence type="predicted"/>
<dbReference type="Proteomes" id="UP001057402">
    <property type="component" value="Chromosome 3"/>
</dbReference>
<accession>A0ACB9RQC5</accession>
<gene>
    <name evidence="1" type="ORF">MLD38_007037</name>
</gene>
<evidence type="ECO:0000313" key="2">
    <source>
        <dbReference type="Proteomes" id="UP001057402"/>
    </source>
</evidence>
<organism evidence="1 2">
    <name type="scientific">Melastoma candidum</name>
    <dbReference type="NCBI Taxonomy" id="119954"/>
    <lineage>
        <taxon>Eukaryota</taxon>
        <taxon>Viridiplantae</taxon>
        <taxon>Streptophyta</taxon>
        <taxon>Embryophyta</taxon>
        <taxon>Tracheophyta</taxon>
        <taxon>Spermatophyta</taxon>
        <taxon>Magnoliopsida</taxon>
        <taxon>eudicotyledons</taxon>
        <taxon>Gunneridae</taxon>
        <taxon>Pentapetalae</taxon>
        <taxon>rosids</taxon>
        <taxon>malvids</taxon>
        <taxon>Myrtales</taxon>
        <taxon>Melastomataceae</taxon>
        <taxon>Melastomatoideae</taxon>
        <taxon>Melastomateae</taxon>
        <taxon>Melastoma</taxon>
    </lineage>
</organism>